<dbReference type="Proteomes" id="UP000059188">
    <property type="component" value="Unassembled WGS sequence"/>
</dbReference>
<keyword evidence="2" id="KW-1185">Reference proteome</keyword>
<name>A0A0B7G1H6_THACB</name>
<gene>
    <name evidence="1" type="ORF">RSOLAG1IB_10371</name>
</gene>
<evidence type="ECO:0000313" key="2">
    <source>
        <dbReference type="Proteomes" id="UP000059188"/>
    </source>
</evidence>
<sequence length="83" mass="9033">MISLPSLLLEIAFREAPTKHPHSSQRERHVKQSISTSSYGSQTTAFKLAACPYPPGAYDASQLAVAVSPLSRPYSTFGRIDVL</sequence>
<reference evidence="1 2" key="1">
    <citation type="submission" date="2014-11" db="EMBL/GenBank/DDBJ databases">
        <authorList>
            <person name="Wibberg Daniel"/>
        </authorList>
    </citation>
    <scope>NUCLEOTIDE SEQUENCE [LARGE SCALE GENOMIC DNA]</scope>
    <source>
        <strain evidence="1">Rhizoctonia solani AG1-IB 7/3/14</strain>
    </source>
</reference>
<accession>A0A0B7G1H6</accession>
<evidence type="ECO:0000313" key="1">
    <source>
        <dbReference type="EMBL" id="CEL62312.1"/>
    </source>
</evidence>
<dbReference type="AlphaFoldDB" id="A0A0B7G1H6"/>
<organism evidence="1 2">
    <name type="scientific">Thanatephorus cucumeris (strain AG1-IB / isolate 7/3/14)</name>
    <name type="common">Lettuce bottom rot fungus</name>
    <name type="synonym">Rhizoctonia solani</name>
    <dbReference type="NCBI Taxonomy" id="1108050"/>
    <lineage>
        <taxon>Eukaryota</taxon>
        <taxon>Fungi</taxon>
        <taxon>Dikarya</taxon>
        <taxon>Basidiomycota</taxon>
        <taxon>Agaricomycotina</taxon>
        <taxon>Agaricomycetes</taxon>
        <taxon>Cantharellales</taxon>
        <taxon>Ceratobasidiaceae</taxon>
        <taxon>Rhizoctonia</taxon>
        <taxon>Rhizoctonia solani AG-1</taxon>
    </lineage>
</organism>
<proteinExistence type="predicted"/>
<protein>
    <submittedName>
        <fullName evidence="1">Uncharacterized protein</fullName>
    </submittedName>
</protein>
<dbReference type="EMBL" id="LN679165">
    <property type="protein sequence ID" value="CEL62312.1"/>
    <property type="molecule type" value="Genomic_DNA"/>
</dbReference>